<keyword evidence="3" id="KW-1185">Reference proteome</keyword>
<dbReference type="Proteomes" id="UP000746471">
    <property type="component" value="Unassembled WGS sequence"/>
</dbReference>
<sequence>MPTNKTKQIFAVTSGIALLLIVELFSRLPDANSLNDWCTTPYAFNYHFGMHSRFLMGSIFQWLLSPISLHRLYLFILLSTLILIGLFAYFYAKTITAATDKATIGITYWTILLMASPASIAFLFYWGNYGRMDLYLIGILFIALSIADKRHLNNMIPALLLIGMAVHQVFLFTYCAVILGVLLYECYRSQFHRGDVIRLISGIVIAATAFLYFQFGTSPLYYESAGGVVEILNQQSNIPVNEKMIEYEYFKSLSEHMDAFVKVDLKDRVIRGIIVLILMMPINIFIWRFWHNTAKLHITYRLLSLTPLAILPAFILTIDWGRWFAAVYIAAFSLIAYLFKRKDPVAEIYFEKLSEWIQKQPLLAFGVLVYFVALNKFEAAAILNYATHIHLFLQKIF</sequence>
<keyword evidence="1" id="KW-0472">Membrane</keyword>
<feature type="transmembrane region" description="Helical" evidence="1">
    <location>
        <begin position="196"/>
        <end position="215"/>
    </location>
</feature>
<accession>A0ABS5PPE2</accession>
<gene>
    <name evidence="2" type="ORF">KHM83_08915</name>
</gene>
<name>A0ABS5PPE2_9FIRM</name>
<comment type="caution">
    <text evidence="2">The sequence shown here is derived from an EMBL/GenBank/DDBJ whole genome shotgun (WGS) entry which is preliminary data.</text>
</comment>
<evidence type="ECO:0000256" key="1">
    <source>
        <dbReference type="SAM" id="Phobius"/>
    </source>
</evidence>
<proteinExistence type="predicted"/>
<dbReference type="EMBL" id="JAHBCL010000013">
    <property type="protein sequence ID" value="MBS7526797.1"/>
    <property type="molecule type" value="Genomic_DNA"/>
</dbReference>
<dbReference type="RefSeq" id="WP_213236656.1">
    <property type="nucleotide sequence ID" value="NZ_JAHBCL010000013.1"/>
</dbReference>
<organism evidence="2 3">
    <name type="scientific">Fusibacter paucivorans</name>
    <dbReference type="NCBI Taxonomy" id="76009"/>
    <lineage>
        <taxon>Bacteria</taxon>
        <taxon>Bacillati</taxon>
        <taxon>Bacillota</taxon>
        <taxon>Clostridia</taxon>
        <taxon>Eubacteriales</taxon>
        <taxon>Eubacteriales Family XII. Incertae Sedis</taxon>
        <taxon>Fusibacter</taxon>
    </lineage>
</organism>
<feature type="transmembrane region" description="Helical" evidence="1">
    <location>
        <begin position="298"/>
        <end position="317"/>
    </location>
</feature>
<feature type="transmembrane region" description="Helical" evidence="1">
    <location>
        <begin position="104"/>
        <end position="127"/>
    </location>
</feature>
<evidence type="ECO:0008006" key="4">
    <source>
        <dbReference type="Google" id="ProtNLM"/>
    </source>
</evidence>
<protein>
    <recommendedName>
        <fullName evidence="4">EpsG family protein</fullName>
    </recommendedName>
</protein>
<feature type="transmembrane region" description="Helical" evidence="1">
    <location>
        <begin position="72"/>
        <end position="92"/>
    </location>
</feature>
<keyword evidence="1" id="KW-0812">Transmembrane</keyword>
<evidence type="ECO:0000313" key="2">
    <source>
        <dbReference type="EMBL" id="MBS7526797.1"/>
    </source>
</evidence>
<feature type="transmembrane region" description="Helical" evidence="1">
    <location>
        <begin position="158"/>
        <end position="184"/>
    </location>
</feature>
<feature type="transmembrane region" description="Helical" evidence="1">
    <location>
        <begin position="323"/>
        <end position="340"/>
    </location>
</feature>
<feature type="transmembrane region" description="Helical" evidence="1">
    <location>
        <begin position="361"/>
        <end position="383"/>
    </location>
</feature>
<feature type="transmembrane region" description="Helical" evidence="1">
    <location>
        <begin position="9"/>
        <end position="26"/>
    </location>
</feature>
<keyword evidence="1" id="KW-1133">Transmembrane helix</keyword>
<feature type="transmembrane region" description="Helical" evidence="1">
    <location>
        <begin position="269"/>
        <end position="286"/>
    </location>
</feature>
<evidence type="ECO:0000313" key="3">
    <source>
        <dbReference type="Proteomes" id="UP000746471"/>
    </source>
</evidence>
<reference evidence="2 3" key="1">
    <citation type="submission" date="2021-05" db="EMBL/GenBank/DDBJ databases">
        <title>Fusibacter ferrireducens sp. nov., an anaerobic, sulfur- and Fe-reducing bacterium isolated from the mangrove sediment.</title>
        <authorList>
            <person name="Qiu D."/>
        </authorList>
    </citation>
    <scope>NUCLEOTIDE SEQUENCE [LARGE SCALE GENOMIC DNA]</scope>
    <source>
        <strain evidence="2 3">DSM 12116</strain>
    </source>
</reference>